<protein>
    <recommendedName>
        <fullName evidence="5">Peptidase S1 domain-containing protein</fullName>
    </recommendedName>
</protein>
<dbReference type="GO" id="GO:0006508">
    <property type="term" value="P:proteolysis"/>
    <property type="evidence" value="ECO:0007669"/>
    <property type="project" value="InterPro"/>
</dbReference>
<evidence type="ECO:0000259" key="5">
    <source>
        <dbReference type="PROSITE" id="PS50240"/>
    </source>
</evidence>
<feature type="domain" description="Peptidase S1" evidence="5">
    <location>
        <begin position="794"/>
        <end position="1033"/>
    </location>
</feature>
<dbReference type="OrthoDB" id="10064156at2759"/>
<feature type="transmembrane region" description="Helical" evidence="4">
    <location>
        <begin position="91"/>
        <end position="113"/>
    </location>
</feature>
<dbReference type="Pfam" id="PF18399">
    <property type="entry name" value="CLIP_SPH_Scar"/>
    <property type="match status" value="1"/>
</dbReference>
<dbReference type="InterPro" id="IPR009003">
    <property type="entry name" value="Peptidase_S1_PA"/>
</dbReference>
<feature type="region of interest" description="Disordered" evidence="3">
    <location>
        <begin position="303"/>
        <end position="325"/>
    </location>
</feature>
<evidence type="ECO:0000256" key="2">
    <source>
        <dbReference type="ARBA" id="ARBA00024195"/>
    </source>
</evidence>
<dbReference type="InterPro" id="IPR001254">
    <property type="entry name" value="Trypsin_dom"/>
</dbReference>
<dbReference type="PANTHER" id="PTHR24256">
    <property type="entry name" value="TRYPTASE-RELATED"/>
    <property type="match status" value="1"/>
</dbReference>
<feature type="compositionally biased region" description="Pro residues" evidence="3">
    <location>
        <begin position="427"/>
        <end position="444"/>
    </location>
</feature>
<sequence length="1068" mass="113390">MLLHERKKEKQALAGRGGGGFYQLFAQEREKKKNNKTIYLASRQGGLNQRGSHAQVFKAATDLWAPSVWVQFSPCISLHSRVWFRNHLQFLYFYRMVSWTTLTCLLIAILGLIECKPRGQISSYGSVVGSSSTNFEPAFSASSYDSLGIQPSRTGRNEVKQHYWWQGSKSPFSEGAAQSHGVSAAGGGAAQPGQQTYASVAGCSGEACSSPLFSAPPAAPSISSSGGSCCNHYWQKPGHPCSTHQGIDCPRRFTCVNYKSCKNGVISLASTSGHASSLNPSIDELMNYGRPCGLSGNEVCCQDAPSRPQQPVVQQPSQGGTYYPSSPPVFNQQVSGCSGGCSPSAPAPYQPPVQQPVIQQPPAYNQQVSGCSGGCSISSPAYKPPPVQQPVVAQPTPAYYPPAPTTTRKPVYTPTAPPVYTTSTPPVYTPAPPSTYKPPPPPVFTPVSSRPTLPPSAPPTQPSVAQGPPVDSSLPYPGCAAALKCVLEEYCSIDGIMMDKPIFLSEQLKPYRTPLMSCLNVETNQIGFCCRDPLYNDPWPGGMPMPGMPPPVEPVVVQQPTQPPPPPPTPSVAYIPPPVPTEPPYIQCFSSQECVPAHVCSGRFEPFDNSPNATQRCLTFDSQVGVCCNPLPPPTTTTTTQPPPPPTQPVVLPPPDSYLPPPPPPPTQPPLIQCLSTHECIPAHICGGRFESFDDSPNARCQSAEYGQIGVCCKLPPPPPPPPTVQPVVIAPPDLSYLPPPPPPAIAPPPVTILPPPPVQPVLVEQTYVPPPPPPAASQVLDNQCGISRPVSQLLGNGEAALGEFPWHAMVAHVNGSMSCSGALIGQKFVATSFHCVQGTVPSNLIVRLGEQHVGATNEPLPHYEIPVSAVVGHPDFAEGSLFHDTAVLMLATAAPSGQAHIAPICLPSQSEPQVSQCVVSGWGHDTLSGLQSGVLNKVQVDVVRNSDCQNSLQNSHLGKYFKLHKSFTCASTQNSINPCKVDGGSPLACKRPDGSHVLIGLSSWSVGCSNQQQPAVFADVMSAAPWMQQEMVKPEASIVQQSNTAFENQQQFQTQFPGAGSGAGYGR</sequence>
<keyword evidence="7" id="KW-1185">Reference proteome</keyword>
<feature type="compositionally biased region" description="Low complexity" evidence="3">
    <location>
        <begin position="305"/>
        <end position="318"/>
    </location>
</feature>
<dbReference type="Pfam" id="PF00089">
    <property type="entry name" value="Trypsin"/>
    <property type="match status" value="1"/>
</dbReference>
<evidence type="ECO:0000313" key="6">
    <source>
        <dbReference type="EMBL" id="CAH0109314.1"/>
    </source>
</evidence>
<dbReference type="Proteomes" id="UP000789390">
    <property type="component" value="Unassembled WGS sequence"/>
</dbReference>
<evidence type="ECO:0000313" key="7">
    <source>
        <dbReference type="Proteomes" id="UP000789390"/>
    </source>
</evidence>
<reference evidence="6" key="1">
    <citation type="submission" date="2021-11" db="EMBL/GenBank/DDBJ databases">
        <authorList>
            <person name="Schell T."/>
        </authorList>
    </citation>
    <scope>NUCLEOTIDE SEQUENCE</scope>
    <source>
        <strain evidence="6">M5</strain>
    </source>
</reference>
<evidence type="ECO:0000256" key="3">
    <source>
        <dbReference type="SAM" id="MobiDB-lite"/>
    </source>
</evidence>
<keyword evidence="1" id="KW-1015">Disulfide bond</keyword>
<comment type="caution">
    <text evidence="6">The sequence shown here is derived from an EMBL/GenBank/DDBJ whole genome shotgun (WGS) entry which is preliminary data.</text>
</comment>
<dbReference type="PROSITE" id="PS50240">
    <property type="entry name" value="TRYPSIN_DOM"/>
    <property type="match status" value="1"/>
</dbReference>
<evidence type="ECO:0000256" key="4">
    <source>
        <dbReference type="SAM" id="Phobius"/>
    </source>
</evidence>
<gene>
    <name evidence="6" type="ORF">DGAL_LOCUS12788</name>
</gene>
<accession>A0A8J2WN22</accession>
<feature type="region of interest" description="Disordered" evidence="3">
    <location>
        <begin position="423"/>
        <end position="469"/>
    </location>
</feature>
<dbReference type="AlphaFoldDB" id="A0A8J2WN22"/>
<dbReference type="SMART" id="SM00020">
    <property type="entry name" value="Tryp_SPc"/>
    <property type="match status" value="1"/>
</dbReference>
<dbReference type="InterPro" id="IPR040973">
    <property type="entry name" value="CLIP_SPH_Scar"/>
</dbReference>
<keyword evidence="4" id="KW-0812">Transmembrane</keyword>
<dbReference type="InterPro" id="IPR043504">
    <property type="entry name" value="Peptidase_S1_PA_chymotrypsin"/>
</dbReference>
<dbReference type="InterPro" id="IPR051487">
    <property type="entry name" value="Ser/Thr_Proteases_Immune/Dev"/>
</dbReference>
<organism evidence="6 7">
    <name type="scientific">Daphnia galeata</name>
    <dbReference type="NCBI Taxonomy" id="27404"/>
    <lineage>
        <taxon>Eukaryota</taxon>
        <taxon>Metazoa</taxon>
        <taxon>Ecdysozoa</taxon>
        <taxon>Arthropoda</taxon>
        <taxon>Crustacea</taxon>
        <taxon>Branchiopoda</taxon>
        <taxon>Diplostraca</taxon>
        <taxon>Cladocera</taxon>
        <taxon>Anomopoda</taxon>
        <taxon>Daphniidae</taxon>
        <taxon>Daphnia</taxon>
    </lineage>
</organism>
<dbReference type="CDD" id="cd00190">
    <property type="entry name" value="Tryp_SPc"/>
    <property type="match status" value="1"/>
</dbReference>
<dbReference type="GO" id="GO:0004252">
    <property type="term" value="F:serine-type endopeptidase activity"/>
    <property type="evidence" value="ECO:0007669"/>
    <property type="project" value="InterPro"/>
</dbReference>
<keyword evidence="4" id="KW-0472">Membrane</keyword>
<dbReference type="EMBL" id="CAKKLH010000292">
    <property type="protein sequence ID" value="CAH0109314.1"/>
    <property type="molecule type" value="Genomic_DNA"/>
</dbReference>
<feature type="region of interest" description="Disordered" evidence="3">
    <location>
        <begin position="631"/>
        <end position="667"/>
    </location>
</feature>
<comment type="similarity">
    <text evidence="2">Belongs to the peptidase S1 family. CLIP subfamily.</text>
</comment>
<proteinExistence type="inferred from homology"/>
<dbReference type="PRINTS" id="PR01217">
    <property type="entry name" value="PRICHEXTENSN"/>
</dbReference>
<feature type="compositionally biased region" description="Pro residues" evidence="3">
    <location>
        <begin position="452"/>
        <end position="461"/>
    </location>
</feature>
<dbReference type="Gene3D" id="2.40.10.10">
    <property type="entry name" value="Trypsin-like serine proteases"/>
    <property type="match status" value="1"/>
</dbReference>
<name>A0A8J2WN22_9CRUS</name>
<evidence type="ECO:0000256" key="1">
    <source>
        <dbReference type="ARBA" id="ARBA00023157"/>
    </source>
</evidence>
<keyword evidence="4" id="KW-1133">Transmembrane helix</keyword>
<dbReference type="SUPFAM" id="SSF50494">
    <property type="entry name" value="Trypsin-like serine proteases"/>
    <property type="match status" value="1"/>
</dbReference>